<organism evidence="1 2">
    <name type="scientific">Antrihabitans spumae</name>
    <dbReference type="NCBI Taxonomy" id="3373370"/>
    <lineage>
        <taxon>Bacteria</taxon>
        <taxon>Bacillati</taxon>
        <taxon>Actinomycetota</taxon>
        <taxon>Actinomycetes</taxon>
        <taxon>Mycobacteriales</taxon>
        <taxon>Nocardiaceae</taxon>
        <taxon>Antrihabitans</taxon>
    </lineage>
</organism>
<comment type="caution">
    <text evidence="1">The sequence shown here is derived from an EMBL/GenBank/DDBJ whole genome shotgun (WGS) entry which is preliminary data.</text>
</comment>
<dbReference type="RefSeq" id="WP_395113498.1">
    <property type="nucleotide sequence ID" value="NZ_JBIMSO010000033.1"/>
</dbReference>
<dbReference type="Proteomes" id="UP001609175">
    <property type="component" value="Unassembled WGS sequence"/>
</dbReference>
<name>A0ABW7JM39_9NOCA</name>
<reference evidence="1 2" key="1">
    <citation type="submission" date="2024-10" db="EMBL/GenBank/DDBJ databases">
        <authorList>
            <person name="Riesco R."/>
        </authorList>
    </citation>
    <scope>NUCLEOTIDE SEQUENCE [LARGE SCALE GENOMIC DNA]</scope>
    <source>
        <strain evidence="1 2">NCIMB 15449</strain>
    </source>
</reference>
<proteinExistence type="predicted"/>
<accession>A0ABW7JM39</accession>
<protein>
    <submittedName>
        <fullName evidence="1">Uncharacterized protein</fullName>
    </submittedName>
</protein>
<evidence type="ECO:0000313" key="2">
    <source>
        <dbReference type="Proteomes" id="UP001609175"/>
    </source>
</evidence>
<gene>
    <name evidence="1" type="ORF">ACHIPZ_07590</name>
</gene>
<sequence>MFEQPAREQLHREIFWKVQYVFDPEDPTAAFAYTIGLADRGLPELHLAAAPEQDPSDSPWILSSDDCAHQLNRFASLLVDGAFAIGEPVSCTYDGGASTVIWTPGEPVPRDQVEAYRADSRAHIMPIRGRLHLPDVVPLADLPAGTIPLWRSEQAAILATVVPNRRGLRGFRAPRADAPFACEQEFGPLTPIVEARAHAISQATPIMLTDLLWRTMDAEHTGGGPRVILGTTSTLARLVGRDEAARNASRLALTLVKSFRGPNADEPMWRAIQNTCGMDDIGNVCNGLSGILVDQLAAILVASTVADQLDDSTRLAAFGPWSSAHTSSSMAPEEAWWAPEHILDTVRMQLDDADWDELDHLIAAWLELRTTPLAARLRGLAVTGRRGCPPASELLAGSFIGVRASFVADVEFYLTEFLCCATALLGERASFNAHDVHAFCDPFWEVLPELEFALNSPIAEQAA</sequence>
<dbReference type="EMBL" id="JBIMSO010000033">
    <property type="protein sequence ID" value="MFH5208075.1"/>
    <property type="molecule type" value="Genomic_DNA"/>
</dbReference>
<evidence type="ECO:0000313" key="1">
    <source>
        <dbReference type="EMBL" id="MFH5208075.1"/>
    </source>
</evidence>